<dbReference type="RefSeq" id="WP_013515965.1">
    <property type="nucleotide sequence ID" value="NC_014844.1"/>
</dbReference>
<accession>E6VZY2</accession>
<protein>
    <recommendedName>
        <fullName evidence="4">Outer membrane protein beta-barrel domain-containing protein</fullName>
    </recommendedName>
</protein>
<keyword evidence="3" id="KW-1185">Reference proteome</keyword>
<keyword evidence="1" id="KW-0732">Signal</keyword>
<feature type="signal peptide" evidence="1">
    <location>
        <begin position="1"/>
        <end position="29"/>
    </location>
</feature>
<evidence type="ECO:0000256" key="1">
    <source>
        <dbReference type="SAM" id="SignalP"/>
    </source>
</evidence>
<sequence length="167" mass="17367" precursor="true">MTGAPARAALVFLLALNLSLAPSGGIAHAAELVQPGYLIAGDTYGYSVSTGGAVVGDSKDAAVGLGTLGGANSQANAASDDLDLWAWAAWSHRFERRGPSMDGDLIGMSRFSYGGGPVDQDWAEVGGGFKYKPNRHTETFSRITFALGNEHYAAPDIALTTGVAWDF</sequence>
<dbReference type="KEGG" id="das:Daes_3072"/>
<dbReference type="EMBL" id="CP002431">
    <property type="protein sequence ID" value="ADU64064.1"/>
    <property type="molecule type" value="Genomic_DNA"/>
</dbReference>
<organism evidence="2 3">
    <name type="scientific">Pseudodesulfovibrio aespoeensis (strain ATCC 700646 / DSM 10631 / Aspo-2)</name>
    <name type="common">Desulfovibrio aespoeensis</name>
    <dbReference type="NCBI Taxonomy" id="643562"/>
    <lineage>
        <taxon>Bacteria</taxon>
        <taxon>Pseudomonadati</taxon>
        <taxon>Thermodesulfobacteriota</taxon>
        <taxon>Desulfovibrionia</taxon>
        <taxon>Desulfovibrionales</taxon>
        <taxon>Desulfovibrionaceae</taxon>
    </lineage>
</organism>
<evidence type="ECO:0000313" key="3">
    <source>
        <dbReference type="Proteomes" id="UP000002191"/>
    </source>
</evidence>
<dbReference type="SUPFAM" id="SSF103515">
    <property type="entry name" value="Autotransporter"/>
    <property type="match status" value="1"/>
</dbReference>
<name>E6VZY2_PSEA9</name>
<reference evidence="3" key="1">
    <citation type="submission" date="2010-12" db="EMBL/GenBank/DDBJ databases">
        <title>Complete sequence of Desulfovibrio aespoeensis Aspo-2.</title>
        <authorList>
            <consortium name="US DOE Joint Genome Institute"/>
            <person name="Lucas S."/>
            <person name="Copeland A."/>
            <person name="Lapidus A."/>
            <person name="Cheng J.-F."/>
            <person name="Goodwin L."/>
            <person name="Pitluck S."/>
            <person name="Chertkov O."/>
            <person name="Misra M."/>
            <person name="Detter J.C."/>
            <person name="Han C."/>
            <person name="Tapia R."/>
            <person name="Land M."/>
            <person name="Hauser L."/>
            <person name="Kyrpides N."/>
            <person name="Ivanova N."/>
            <person name="Ovchinnikova G."/>
            <person name="Pedersen K."/>
            <person name="Jagevall S."/>
            <person name="Hazen T."/>
            <person name="Woyke T."/>
        </authorList>
    </citation>
    <scope>NUCLEOTIDE SEQUENCE [LARGE SCALE GENOMIC DNA]</scope>
    <source>
        <strain evidence="3">ATCC 700646 / DSM 10631 / Aspo-2</strain>
    </source>
</reference>
<dbReference type="AlphaFoldDB" id="E6VZY2"/>
<gene>
    <name evidence="2" type="ordered locus">Daes_3072</name>
</gene>
<evidence type="ECO:0000313" key="2">
    <source>
        <dbReference type="EMBL" id="ADU64064.1"/>
    </source>
</evidence>
<dbReference type="eggNOG" id="COG5563">
    <property type="taxonomic scope" value="Bacteria"/>
</dbReference>
<evidence type="ECO:0008006" key="4">
    <source>
        <dbReference type="Google" id="ProtNLM"/>
    </source>
</evidence>
<reference evidence="2 3" key="2">
    <citation type="journal article" date="2014" name="Genome Announc.">
        <title>Complete Genome Sequence of the Subsurface, Mesophilic Sulfate-Reducing Bacterium Desulfovibrio aespoeensis Aspo-2.</title>
        <authorList>
            <person name="Pedersen K."/>
            <person name="Bengtsson A."/>
            <person name="Edlund J."/>
            <person name="Rabe L."/>
            <person name="Hazen T."/>
            <person name="Chakraborty R."/>
            <person name="Goodwin L."/>
            <person name="Shapiro N."/>
        </authorList>
    </citation>
    <scope>NUCLEOTIDE SEQUENCE [LARGE SCALE GENOMIC DNA]</scope>
    <source>
        <strain evidence="3">ATCC 700646 / DSM 10631 / Aspo-2</strain>
    </source>
</reference>
<dbReference type="Proteomes" id="UP000002191">
    <property type="component" value="Chromosome"/>
</dbReference>
<dbReference type="HOGENOM" id="CLU_1591837_0_0_7"/>
<dbReference type="InterPro" id="IPR036709">
    <property type="entry name" value="Autotransporte_beta_dom_sf"/>
</dbReference>
<dbReference type="Gene3D" id="2.40.128.130">
    <property type="entry name" value="Autotransporter beta-domain"/>
    <property type="match status" value="1"/>
</dbReference>
<proteinExistence type="predicted"/>
<dbReference type="STRING" id="643562.Daes_3072"/>
<feature type="chain" id="PRO_5003211546" description="Outer membrane protein beta-barrel domain-containing protein" evidence="1">
    <location>
        <begin position="30"/>
        <end position="167"/>
    </location>
</feature>
<dbReference type="OrthoDB" id="5464989at2"/>